<evidence type="ECO:0000256" key="7">
    <source>
        <dbReference type="ARBA" id="ARBA00023242"/>
    </source>
</evidence>
<dbReference type="VEuPathDB" id="CryptoDB:Cvel_5911"/>
<evidence type="ECO:0000256" key="4">
    <source>
        <dbReference type="ARBA" id="ARBA00023015"/>
    </source>
</evidence>
<dbReference type="PANTHER" id="PTHR13476">
    <property type="entry name" value="CHROMATIN MODIFICATION-RELATED PROTEIN MEAF6"/>
    <property type="match status" value="1"/>
</dbReference>
<comment type="subcellular location">
    <subcellularLocation>
        <location evidence="1">Nucleus</location>
    </subcellularLocation>
</comment>
<dbReference type="EMBL" id="CDMZ01002017">
    <property type="protein sequence ID" value="CEM40334.1"/>
    <property type="molecule type" value="Genomic_DNA"/>
</dbReference>
<dbReference type="InterPro" id="IPR015418">
    <property type="entry name" value="Eaf6"/>
</dbReference>
<reference evidence="9" key="1">
    <citation type="submission" date="2014-11" db="EMBL/GenBank/DDBJ databases">
        <authorList>
            <person name="Otto D Thomas"/>
            <person name="Naeem Raeece"/>
        </authorList>
    </citation>
    <scope>NUCLEOTIDE SEQUENCE</scope>
</reference>
<accession>A0A0G4H9D3</accession>
<feature type="compositionally biased region" description="Low complexity" evidence="8">
    <location>
        <begin position="108"/>
        <end position="118"/>
    </location>
</feature>
<keyword evidence="5" id="KW-0175">Coiled coil</keyword>
<feature type="region of interest" description="Disordered" evidence="8">
    <location>
        <begin position="1"/>
        <end position="20"/>
    </location>
</feature>
<evidence type="ECO:0000256" key="3">
    <source>
        <dbReference type="ARBA" id="ARBA00022853"/>
    </source>
</evidence>
<evidence type="ECO:0000313" key="9">
    <source>
        <dbReference type="EMBL" id="CEM40334.1"/>
    </source>
</evidence>
<evidence type="ECO:0000256" key="2">
    <source>
        <dbReference type="ARBA" id="ARBA00010916"/>
    </source>
</evidence>
<keyword evidence="7" id="KW-0539">Nucleus</keyword>
<evidence type="ECO:0000256" key="1">
    <source>
        <dbReference type="ARBA" id="ARBA00004123"/>
    </source>
</evidence>
<keyword evidence="6" id="KW-0804">Transcription</keyword>
<dbReference type="GO" id="GO:0005634">
    <property type="term" value="C:nucleus"/>
    <property type="evidence" value="ECO:0007669"/>
    <property type="project" value="UniProtKB-SubCell"/>
</dbReference>
<feature type="compositionally biased region" description="Polar residues" evidence="8">
    <location>
        <begin position="83"/>
        <end position="97"/>
    </location>
</feature>
<name>A0A0G4H9D3_9ALVE</name>
<dbReference type="GO" id="GO:0000123">
    <property type="term" value="C:histone acetyltransferase complex"/>
    <property type="evidence" value="ECO:0007669"/>
    <property type="project" value="InterPro"/>
</dbReference>
<dbReference type="GO" id="GO:0006325">
    <property type="term" value="P:chromatin organization"/>
    <property type="evidence" value="ECO:0007669"/>
    <property type="project" value="UniProtKB-KW"/>
</dbReference>
<feature type="compositionally biased region" description="Gly residues" evidence="8">
    <location>
        <begin position="119"/>
        <end position="135"/>
    </location>
</feature>
<sequence>MDPSEPSMGPGVPHDASQDIVEHRKQMEEELKKVEQKIFELETQYLEETASFGNVLRGWDVRGTDAKAKPKARVNQADRWFSLSSVTSPASTNTGQVQEDPMDPETQALGPPGMVAAAGGAGGNAQDGAAGGVQGGAPAASLSVTGTGGRKKGPPGKKG</sequence>
<evidence type="ECO:0000256" key="5">
    <source>
        <dbReference type="ARBA" id="ARBA00023054"/>
    </source>
</evidence>
<dbReference type="Pfam" id="PF09340">
    <property type="entry name" value="NuA4"/>
    <property type="match status" value="1"/>
</dbReference>
<feature type="compositionally biased region" description="Basic residues" evidence="8">
    <location>
        <begin position="149"/>
        <end position="159"/>
    </location>
</feature>
<evidence type="ECO:0000256" key="6">
    <source>
        <dbReference type="ARBA" id="ARBA00023163"/>
    </source>
</evidence>
<protein>
    <recommendedName>
        <fullName evidence="10">Chromatin modification-related protein MEAF6</fullName>
    </recommendedName>
</protein>
<evidence type="ECO:0008006" key="10">
    <source>
        <dbReference type="Google" id="ProtNLM"/>
    </source>
</evidence>
<keyword evidence="3" id="KW-0156">Chromatin regulator</keyword>
<organism evidence="9">
    <name type="scientific">Chromera velia CCMP2878</name>
    <dbReference type="NCBI Taxonomy" id="1169474"/>
    <lineage>
        <taxon>Eukaryota</taxon>
        <taxon>Sar</taxon>
        <taxon>Alveolata</taxon>
        <taxon>Colpodellida</taxon>
        <taxon>Chromeraceae</taxon>
        <taxon>Chromera</taxon>
    </lineage>
</organism>
<gene>
    <name evidence="9" type="ORF">Cvel_5911</name>
</gene>
<proteinExistence type="inferred from homology"/>
<keyword evidence="4" id="KW-0805">Transcription regulation</keyword>
<feature type="region of interest" description="Disordered" evidence="8">
    <location>
        <begin position="83"/>
        <end position="159"/>
    </location>
</feature>
<evidence type="ECO:0000256" key="8">
    <source>
        <dbReference type="SAM" id="MobiDB-lite"/>
    </source>
</evidence>
<dbReference type="AlphaFoldDB" id="A0A0G4H9D3"/>
<comment type="similarity">
    <text evidence="2">Belongs to the EAF6 family.</text>
</comment>